<dbReference type="CDD" id="cd01901">
    <property type="entry name" value="Ntn_hydrolase"/>
    <property type="match status" value="1"/>
</dbReference>
<organism evidence="1 2">
    <name type="scientific">Methyloprofundus sedimenti</name>
    <dbReference type="NCBI Taxonomy" id="1420851"/>
    <lineage>
        <taxon>Bacteria</taxon>
        <taxon>Pseudomonadati</taxon>
        <taxon>Pseudomonadota</taxon>
        <taxon>Gammaproteobacteria</taxon>
        <taxon>Methylococcales</taxon>
        <taxon>Methylococcaceae</taxon>
        <taxon>Methyloprofundus</taxon>
    </lineage>
</organism>
<dbReference type="OrthoDB" id="5573537at2"/>
<accession>A0A1V8M958</accession>
<dbReference type="AlphaFoldDB" id="A0A1V8M958"/>
<gene>
    <name evidence="1" type="ORF">AU255_10080</name>
</gene>
<evidence type="ECO:0000313" key="2">
    <source>
        <dbReference type="Proteomes" id="UP000191980"/>
    </source>
</evidence>
<dbReference type="Proteomes" id="UP000191980">
    <property type="component" value="Unassembled WGS sequence"/>
</dbReference>
<reference evidence="1 2" key="1">
    <citation type="submission" date="2015-12" db="EMBL/GenBank/DDBJ databases">
        <authorList>
            <person name="Shamseldin A."/>
            <person name="Moawad H."/>
            <person name="Abd El-Rahim W.M."/>
            <person name="Sadowsky M.J."/>
        </authorList>
    </citation>
    <scope>NUCLEOTIDE SEQUENCE [LARGE SCALE GENOMIC DNA]</scope>
    <source>
        <strain evidence="1 2">WF1</strain>
    </source>
</reference>
<keyword evidence="2" id="KW-1185">Reference proteome</keyword>
<dbReference type="EMBL" id="LPUF01000001">
    <property type="protein sequence ID" value="OQK18160.1"/>
    <property type="molecule type" value="Genomic_DNA"/>
</dbReference>
<evidence type="ECO:0000313" key="1">
    <source>
        <dbReference type="EMBL" id="OQK18160.1"/>
    </source>
</evidence>
<proteinExistence type="predicted"/>
<dbReference type="STRING" id="1420851.AU255_10080"/>
<dbReference type="RefSeq" id="WP_080522766.1">
    <property type="nucleotide sequence ID" value="NZ_LPUF01000001.1"/>
</dbReference>
<protein>
    <submittedName>
        <fullName evidence="1">Uncharacterized protein</fullName>
    </submittedName>
</protein>
<name>A0A1V8M958_9GAMM</name>
<comment type="caution">
    <text evidence="1">The sequence shown here is derived from an EMBL/GenBank/DDBJ whole genome shotgun (WGS) entry which is preliminary data.</text>
</comment>
<sequence length="295" mass="32793">MFNQFMLPSRTHVKNCLIWLSILSALIGCQSTGALQQDPKPAIAEIRSILVVAVEAPPLEVTPDLLTTRMPVYQEYEDITLPMEKQQKIYRNPGGILITGLVGEGDSVTVVSYTQVTNAQANDQCRQAFYKTGDWMPTLAVSDQAITQLNAMHIKTPEYPATVNLPLSSDDRSSPYLDSWREAIQQWYEKNDSAIDINQLQASSVDAVLEIGIGHYKIFEGQIALQLLVKLIDADTGKVVARNSQSTRLYETTAQALLAYQGVKFKAKVSEMGMQMLMQYFQELGLQGKHNTVSS</sequence>